<evidence type="ECO:0000313" key="7">
    <source>
        <dbReference type="EMBL" id="MUG69831.1"/>
    </source>
</evidence>
<dbReference type="InterPro" id="IPR050553">
    <property type="entry name" value="Thioredoxin_ResA/DsbE_sf"/>
</dbReference>
<evidence type="ECO:0000256" key="5">
    <source>
        <dbReference type="ARBA" id="ARBA00023284"/>
    </source>
</evidence>
<keyword evidence="5" id="KW-0676">Redox-active center</keyword>
<accession>A0A7X2Z7Q5</accession>
<dbReference type="GO" id="GO:0030313">
    <property type="term" value="C:cell envelope"/>
    <property type="evidence" value="ECO:0007669"/>
    <property type="project" value="UniProtKB-SubCell"/>
</dbReference>
<dbReference type="Proteomes" id="UP000450917">
    <property type="component" value="Unassembled WGS sequence"/>
</dbReference>
<comment type="subcellular location">
    <subcellularLocation>
        <location evidence="1">Cell envelope</location>
    </subcellularLocation>
</comment>
<dbReference type="GO" id="GO:0016491">
    <property type="term" value="F:oxidoreductase activity"/>
    <property type="evidence" value="ECO:0007669"/>
    <property type="project" value="InterPro"/>
</dbReference>
<keyword evidence="8" id="KW-1185">Reference proteome</keyword>
<keyword evidence="2" id="KW-0201">Cytochrome c-type biogenesis</keyword>
<evidence type="ECO:0000256" key="1">
    <source>
        <dbReference type="ARBA" id="ARBA00004196"/>
    </source>
</evidence>
<keyword evidence="4" id="KW-1015">Disulfide bond</keyword>
<evidence type="ECO:0000259" key="6">
    <source>
        <dbReference type="PROSITE" id="PS51352"/>
    </source>
</evidence>
<dbReference type="InterPro" id="IPR013766">
    <property type="entry name" value="Thioredoxin_domain"/>
</dbReference>
<dbReference type="PANTHER" id="PTHR42852">
    <property type="entry name" value="THIOL:DISULFIDE INTERCHANGE PROTEIN DSBE"/>
    <property type="match status" value="1"/>
</dbReference>
<dbReference type="InterPro" id="IPR000866">
    <property type="entry name" value="AhpC/TSA"/>
</dbReference>
<evidence type="ECO:0000256" key="4">
    <source>
        <dbReference type="ARBA" id="ARBA00023157"/>
    </source>
</evidence>
<evidence type="ECO:0000256" key="3">
    <source>
        <dbReference type="ARBA" id="ARBA00022968"/>
    </source>
</evidence>
<keyword evidence="3" id="KW-0812">Transmembrane</keyword>
<dbReference type="GO" id="GO:0016209">
    <property type="term" value="F:antioxidant activity"/>
    <property type="evidence" value="ECO:0007669"/>
    <property type="project" value="InterPro"/>
</dbReference>
<dbReference type="RefSeq" id="WP_155614053.1">
    <property type="nucleotide sequence ID" value="NZ_WNZX01000002.1"/>
</dbReference>
<dbReference type="Gene3D" id="3.40.30.10">
    <property type="entry name" value="Glutaredoxin"/>
    <property type="match status" value="1"/>
</dbReference>
<gene>
    <name evidence="7" type="ORF">GNP93_03965</name>
</gene>
<dbReference type="InterPro" id="IPR017937">
    <property type="entry name" value="Thioredoxin_CS"/>
</dbReference>
<sequence>MKRIGLPILLVLALLISGFTLVQNLKLTEPTGFDPARKIDAKAMEQILMTAEAPKTASQRRHSGVQAPSFTLKTLEGETVSIGGSRNRPVLIHFWASWCEACAVEAPTLKRLHEQYKDHVDFYGINVSTEEKNPERISAFMRMNGLAYPTLMDENKRAAYLYELHALPTTFLIDKDGYIADTFHMADPIEFEQKLERLSSE</sequence>
<dbReference type="PROSITE" id="PS00194">
    <property type="entry name" value="THIOREDOXIN_1"/>
    <property type="match status" value="1"/>
</dbReference>
<dbReference type="AlphaFoldDB" id="A0A7X2Z7Q5"/>
<feature type="domain" description="Thioredoxin" evidence="6">
    <location>
        <begin position="61"/>
        <end position="201"/>
    </location>
</feature>
<evidence type="ECO:0000313" key="8">
    <source>
        <dbReference type="Proteomes" id="UP000450917"/>
    </source>
</evidence>
<dbReference type="EMBL" id="WNZX01000002">
    <property type="protein sequence ID" value="MUG69831.1"/>
    <property type="molecule type" value="Genomic_DNA"/>
</dbReference>
<dbReference type="GO" id="GO:0017004">
    <property type="term" value="P:cytochrome complex assembly"/>
    <property type="evidence" value="ECO:0007669"/>
    <property type="project" value="UniProtKB-KW"/>
</dbReference>
<evidence type="ECO:0000256" key="2">
    <source>
        <dbReference type="ARBA" id="ARBA00022748"/>
    </source>
</evidence>
<dbReference type="PANTHER" id="PTHR42852:SF6">
    <property type="entry name" value="THIOL:DISULFIDE INTERCHANGE PROTEIN DSBE"/>
    <property type="match status" value="1"/>
</dbReference>
<dbReference type="CDD" id="cd02966">
    <property type="entry name" value="TlpA_like_family"/>
    <property type="match status" value="1"/>
</dbReference>
<organism evidence="7 8">
    <name type="scientific">Paenibacillus validus</name>
    <dbReference type="NCBI Taxonomy" id="44253"/>
    <lineage>
        <taxon>Bacteria</taxon>
        <taxon>Bacillati</taxon>
        <taxon>Bacillota</taxon>
        <taxon>Bacilli</taxon>
        <taxon>Bacillales</taxon>
        <taxon>Paenibacillaceae</taxon>
        <taxon>Paenibacillus</taxon>
    </lineage>
</organism>
<dbReference type="PROSITE" id="PS51352">
    <property type="entry name" value="THIOREDOXIN_2"/>
    <property type="match status" value="1"/>
</dbReference>
<dbReference type="Pfam" id="PF00578">
    <property type="entry name" value="AhpC-TSA"/>
    <property type="match status" value="1"/>
</dbReference>
<proteinExistence type="predicted"/>
<name>A0A7X2Z7Q5_9BACL</name>
<dbReference type="InterPro" id="IPR036249">
    <property type="entry name" value="Thioredoxin-like_sf"/>
</dbReference>
<comment type="caution">
    <text evidence="7">The sequence shown here is derived from an EMBL/GenBank/DDBJ whole genome shotgun (WGS) entry which is preliminary data.</text>
</comment>
<protein>
    <submittedName>
        <fullName evidence="7">Redoxin domain-containing protein</fullName>
    </submittedName>
</protein>
<dbReference type="SUPFAM" id="SSF52833">
    <property type="entry name" value="Thioredoxin-like"/>
    <property type="match status" value="1"/>
</dbReference>
<keyword evidence="3" id="KW-0735">Signal-anchor</keyword>
<reference evidence="7 8" key="1">
    <citation type="submission" date="2019-11" db="EMBL/GenBank/DDBJ databases">
        <title>Draft genome sequences of five Paenibacillus species of dairy origin.</title>
        <authorList>
            <person name="Olajide A.M."/>
            <person name="Chen S."/>
            <person name="Lapointe G."/>
        </authorList>
    </citation>
    <scope>NUCLEOTIDE SEQUENCE [LARGE SCALE GENOMIC DNA]</scope>
    <source>
        <strain evidence="7 8">2CS3</strain>
    </source>
</reference>